<dbReference type="SUPFAM" id="SSF56112">
    <property type="entry name" value="Protein kinase-like (PK-like)"/>
    <property type="match status" value="1"/>
</dbReference>
<dbReference type="InterPro" id="IPR010513">
    <property type="entry name" value="KEN_dom"/>
</dbReference>
<dbReference type="InterPro" id="IPR038357">
    <property type="entry name" value="KEN_sf"/>
</dbReference>
<dbReference type="SMART" id="SM00220">
    <property type="entry name" value="S_TKc"/>
    <property type="match status" value="1"/>
</dbReference>
<dbReference type="PROSITE" id="PS50297">
    <property type="entry name" value="ANK_REP_REGION"/>
    <property type="match status" value="4"/>
</dbReference>
<dbReference type="Pfam" id="PF06479">
    <property type="entry name" value="Ribonuc_2-5A"/>
    <property type="match status" value="1"/>
</dbReference>
<dbReference type="Pfam" id="PF00069">
    <property type="entry name" value="Pkinase"/>
    <property type="match status" value="1"/>
</dbReference>
<feature type="repeat" description="ANK" evidence="5">
    <location>
        <begin position="90"/>
        <end position="122"/>
    </location>
</feature>
<dbReference type="GO" id="GO:0003723">
    <property type="term" value="F:RNA binding"/>
    <property type="evidence" value="ECO:0007669"/>
    <property type="project" value="Ensembl"/>
</dbReference>
<keyword evidence="10" id="KW-1185">Reference proteome</keyword>
<dbReference type="CDD" id="cd10423">
    <property type="entry name" value="RNase_RNase-L"/>
    <property type="match status" value="1"/>
</dbReference>
<dbReference type="InterPro" id="IPR042745">
    <property type="entry name" value="RNase-L_RNase"/>
</dbReference>
<evidence type="ECO:0000256" key="4">
    <source>
        <dbReference type="ARBA" id="ARBA00023043"/>
    </source>
</evidence>
<dbReference type="GO" id="GO:0006397">
    <property type="term" value="P:mRNA processing"/>
    <property type="evidence" value="ECO:0007669"/>
    <property type="project" value="InterPro"/>
</dbReference>
<dbReference type="InterPro" id="IPR036770">
    <property type="entry name" value="Ankyrin_rpt-contain_sf"/>
</dbReference>
<dbReference type="GO" id="GO:0045944">
    <property type="term" value="P:positive regulation of transcription by RNA polymerase II"/>
    <property type="evidence" value="ECO:0007669"/>
    <property type="project" value="Ensembl"/>
</dbReference>
<evidence type="ECO:0000256" key="5">
    <source>
        <dbReference type="PROSITE-ProRule" id="PRU00023"/>
    </source>
</evidence>
<dbReference type="GO" id="GO:0045071">
    <property type="term" value="P:negative regulation of viral genome replication"/>
    <property type="evidence" value="ECO:0007669"/>
    <property type="project" value="Ensembl"/>
</dbReference>
<evidence type="ECO:0000259" key="8">
    <source>
        <dbReference type="PROSITE" id="PS51392"/>
    </source>
</evidence>
<dbReference type="GO" id="GO:0045444">
    <property type="term" value="P:fat cell differentiation"/>
    <property type="evidence" value="ECO:0007669"/>
    <property type="project" value="Ensembl"/>
</dbReference>
<dbReference type="GO" id="GO:0051607">
    <property type="term" value="P:defense response to virus"/>
    <property type="evidence" value="ECO:0007669"/>
    <property type="project" value="Ensembl"/>
</dbReference>
<dbReference type="SMART" id="SM00248">
    <property type="entry name" value="ANK"/>
    <property type="match status" value="6"/>
</dbReference>
<dbReference type="Gene3D" id="1.25.40.20">
    <property type="entry name" value="Ankyrin repeat-containing domain"/>
    <property type="match status" value="2"/>
</dbReference>
<dbReference type="Proteomes" id="UP000694385">
    <property type="component" value="Unassembled WGS sequence"/>
</dbReference>
<dbReference type="Pfam" id="PF12796">
    <property type="entry name" value="Ank_2"/>
    <property type="match status" value="2"/>
</dbReference>
<dbReference type="Ensembl" id="ENSJJAT00000016306.1">
    <property type="protein sequence ID" value="ENSJJAP00000009854.1"/>
    <property type="gene ID" value="ENSJJAG00000013606.1"/>
</dbReference>
<dbReference type="PROSITE" id="PS50088">
    <property type="entry name" value="ANK_REPEAT"/>
    <property type="match status" value="4"/>
</dbReference>
<evidence type="ECO:0000313" key="10">
    <source>
        <dbReference type="Proteomes" id="UP000694385"/>
    </source>
</evidence>
<feature type="repeat" description="ANK" evidence="5">
    <location>
        <begin position="166"/>
        <end position="199"/>
    </location>
</feature>
<dbReference type="GO" id="GO:0043488">
    <property type="term" value="P:regulation of mRNA stability"/>
    <property type="evidence" value="ECO:0007669"/>
    <property type="project" value="Ensembl"/>
</dbReference>
<reference evidence="9" key="2">
    <citation type="submission" date="2025-09" db="UniProtKB">
        <authorList>
            <consortium name="Ensembl"/>
        </authorList>
    </citation>
    <scope>IDENTIFICATION</scope>
</reference>
<feature type="region of interest" description="Disordered" evidence="6">
    <location>
        <begin position="1"/>
        <end position="20"/>
    </location>
</feature>
<dbReference type="Gene3D" id="1.20.1440.180">
    <property type="entry name" value="KEN domain"/>
    <property type="match status" value="1"/>
</dbReference>
<dbReference type="PANTHER" id="PTHR24141">
    <property type="entry name" value="2-5A-DEPENDENT RIBONUCLEASE"/>
    <property type="match status" value="1"/>
</dbReference>
<dbReference type="GO" id="GO:0043021">
    <property type="term" value="F:ribonucleoprotein complex binding"/>
    <property type="evidence" value="ECO:0007669"/>
    <property type="project" value="Ensembl"/>
</dbReference>
<evidence type="ECO:0000313" key="9">
    <source>
        <dbReference type="Ensembl" id="ENSJJAP00000009854.1"/>
    </source>
</evidence>
<dbReference type="InterPro" id="IPR000719">
    <property type="entry name" value="Prot_kinase_dom"/>
</dbReference>
<dbReference type="GO" id="GO:0005524">
    <property type="term" value="F:ATP binding"/>
    <property type="evidence" value="ECO:0007669"/>
    <property type="project" value="UniProtKB-KW"/>
</dbReference>
<evidence type="ECO:0000256" key="6">
    <source>
        <dbReference type="SAM" id="MobiDB-lite"/>
    </source>
</evidence>
<dbReference type="SUPFAM" id="SSF48403">
    <property type="entry name" value="Ankyrin repeat"/>
    <property type="match status" value="1"/>
</dbReference>
<dbReference type="FunFam" id="1.20.1440.180:FF:000003">
    <property type="entry name" value="Ribonuclease L"/>
    <property type="match status" value="1"/>
</dbReference>
<dbReference type="Gene3D" id="1.10.510.10">
    <property type="entry name" value="Transferase(Phosphotransferase) domain 1"/>
    <property type="match status" value="1"/>
</dbReference>
<dbReference type="GO" id="GO:0004672">
    <property type="term" value="F:protein kinase activity"/>
    <property type="evidence" value="ECO:0007669"/>
    <property type="project" value="InterPro"/>
</dbReference>
<keyword evidence="4 5" id="KW-0040">ANK repeat</keyword>
<dbReference type="InterPro" id="IPR011009">
    <property type="entry name" value="Kinase-like_dom_sf"/>
</dbReference>
<dbReference type="GO" id="GO:0004540">
    <property type="term" value="F:RNA nuclease activity"/>
    <property type="evidence" value="ECO:0007669"/>
    <property type="project" value="Ensembl"/>
</dbReference>
<dbReference type="OMA" id="YGSESHK"/>
<proteinExistence type="predicted"/>
<dbReference type="PROSITE" id="PS51392">
    <property type="entry name" value="KEN"/>
    <property type="match status" value="1"/>
</dbReference>
<reference evidence="9" key="1">
    <citation type="submission" date="2025-08" db="UniProtKB">
        <authorList>
            <consortium name="Ensembl"/>
        </authorList>
    </citation>
    <scope>IDENTIFICATION</scope>
</reference>
<evidence type="ECO:0000256" key="1">
    <source>
        <dbReference type="ARBA" id="ARBA00022737"/>
    </source>
</evidence>
<feature type="domain" description="KEN" evidence="8">
    <location>
        <begin position="518"/>
        <end position="651"/>
    </location>
</feature>
<accession>A0A8C5KK06</accession>
<name>A0A8C5KK06_JACJA</name>
<dbReference type="PROSITE" id="PS50011">
    <property type="entry name" value="PROTEIN_KINASE_DOM"/>
    <property type="match status" value="1"/>
</dbReference>
<evidence type="ECO:0000259" key="7">
    <source>
        <dbReference type="PROSITE" id="PS50011"/>
    </source>
</evidence>
<dbReference type="AlphaFoldDB" id="A0A8C5KK06"/>
<evidence type="ECO:0000256" key="3">
    <source>
        <dbReference type="ARBA" id="ARBA00022840"/>
    </source>
</evidence>
<keyword evidence="1" id="KW-0677">Repeat</keyword>
<dbReference type="PANTHER" id="PTHR24141:SF1">
    <property type="entry name" value="2-5A-DEPENDENT RIBONUCLEASE"/>
    <property type="match status" value="1"/>
</dbReference>
<dbReference type="SMART" id="SM00580">
    <property type="entry name" value="PUG"/>
    <property type="match status" value="1"/>
</dbReference>
<dbReference type="Pfam" id="PF13637">
    <property type="entry name" value="Ank_4"/>
    <property type="match status" value="1"/>
</dbReference>
<dbReference type="GO" id="GO:0046326">
    <property type="term" value="P:positive regulation of D-glucose import"/>
    <property type="evidence" value="ECO:0007669"/>
    <property type="project" value="Ensembl"/>
</dbReference>
<sequence>MEATGHSHLQEESTSSRTGKATEDDLLLIKAVQKQDVPWIQQLLERGADVNVSEEQGGWTPLHNAVQRGRVDIAELLLRHGADPHARKKNGATPFITAAVHGHVRLLQLFLSAGADVNERDANGFTAFMEAAGHGHADALRFLYEHGADVNLRREARAELRRLGKGGATALMDAAEQGHVDVVRTLLDDMRAEVNARDNMGRSALVHALLRLRLPEVVRLLCEEGASTECGDLVGIARRNYDPSLAELLLLYGAPEHVDAPEEEWTPRSPRWGPALRKLRGIYRPLIGKLKIFLDHEFKVADTSAGGVYLGFYEEREVAVKLFREGSARALRELSCLRSCAHSGHAVTFHGSESRRGCVYVCVALCERTLPELLRAGAQQAAGGGEDRLSRRVLLSVFKAVGHLHLTCGYTHQDLQPCNILIDSKNAVRLADFDHSLKWMGDPQEVQRDLEALGRLVLYVVKKGEIPFETLKAQNNEEVIRHSPDEETRDLIHHLFCPGENVRDCLNDLLGHPFFWTWENRYRTLQDVGNESDIKCRKAESNLLQLLQPETSNTSRSFDLWTSKIDKYVMGKMNAFYKKGKRYKNTVGDLLKFIRNIGQHIDEEVNQNLKERIGDPSCYFQKTFPDLVIYVYKKLKDTEYQKHFPQSPPSLSVLEVAEPVDPE</sequence>
<dbReference type="GeneTree" id="ENSGT00940000161114"/>
<evidence type="ECO:0000256" key="2">
    <source>
        <dbReference type="ARBA" id="ARBA00022741"/>
    </source>
</evidence>
<feature type="domain" description="Protein kinase" evidence="7">
    <location>
        <begin position="294"/>
        <end position="515"/>
    </location>
</feature>
<keyword evidence="3" id="KW-0067">ATP-binding</keyword>
<gene>
    <name evidence="9" type="primary">Rnasel</name>
</gene>
<organism evidence="9 10">
    <name type="scientific">Jaculus jaculus</name>
    <name type="common">Lesser Egyptian jerboa</name>
    <dbReference type="NCBI Taxonomy" id="51337"/>
    <lineage>
        <taxon>Eukaryota</taxon>
        <taxon>Metazoa</taxon>
        <taxon>Chordata</taxon>
        <taxon>Craniata</taxon>
        <taxon>Vertebrata</taxon>
        <taxon>Euteleostomi</taxon>
        <taxon>Mammalia</taxon>
        <taxon>Eutheria</taxon>
        <taxon>Euarchontoglires</taxon>
        <taxon>Glires</taxon>
        <taxon>Rodentia</taxon>
        <taxon>Myomorpha</taxon>
        <taxon>Dipodoidea</taxon>
        <taxon>Dipodidae</taxon>
        <taxon>Dipodinae</taxon>
        <taxon>Jaculus</taxon>
    </lineage>
</organism>
<feature type="repeat" description="ANK" evidence="5">
    <location>
        <begin position="57"/>
        <end position="89"/>
    </location>
</feature>
<dbReference type="InterPro" id="IPR002110">
    <property type="entry name" value="Ankyrin_rpt"/>
</dbReference>
<protein>
    <submittedName>
        <fullName evidence="9">Ribonuclease L (2', 5'-oligoisoadenylate synthetase-dependent)</fullName>
    </submittedName>
</protein>
<feature type="repeat" description="ANK" evidence="5">
    <location>
        <begin position="123"/>
        <end position="155"/>
    </location>
</feature>
<keyword evidence="2" id="KW-0547">Nucleotide-binding</keyword>
<dbReference type="PRINTS" id="PR01415">
    <property type="entry name" value="ANKYRIN"/>
</dbReference>